<keyword evidence="3" id="KW-0820">tRNA-binding</keyword>
<dbReference type="PANTHER" id="PTHR37825">
    <property type="entry name" value="TRNA(MET) CYTIDINE ACETATE LIGASE"/>
    <property type="match status" value="1"/>
</dbReference>
<keyword evidence="3" id="KW-0694">RNA-binding</keyword>
<dbReference type="InterPro" id="IPR008513">
    <property type="entry name" value="tRNA(Met)_cyd_acetate_ligase"/>
</dbReference>
<organism evidence="4 5">
    <name type="scientific">Streptococcus pacificus</name>
    <dbReference type="NCBI Taxonomy" id="2740577"/>
    <lineage>
        <taxon>Bacteria</taxon>
        <taxon>Bacillati</taxon>
        <taxon>Bacillota</taxon>
        <taxon>Bacilli</taxon>
        <taxon>Lactobacillales</taxon>
        <taxon>Streptococcaceae</taxon>
        <taxon>Streptococcus</taxon>
    </lineage>
</organism>
<dbReference type="PANTHER" id="PTHR37825:SF1">
    <property type="entry name" value="TRNA(MET) CYTIDINE ACETATE LIGASE"/>
    <property type="match status" value="1"/>
</dbReference>
<protein>
    <recommendedName>
        <fullName evidence="3">tRNA(Met) cytidine acetate ligase</fullName>
        <ecNumber evidence="3">6.3.4.-</ecNumber>
    </recommendedName>
</protein>
<dbReference type="SUPFAM" id="SSF52374">
    <property type="entry name" value="Nucleotidylyl transferase"/>
    <property type="match status" value="1"/>
</dbReference>
<feature type="binding site" evidence="3">
    <location>
        <begin position="7"/>
        <end position="20"/>
    </location>
    <ligand>
        <name>ATP</name>
        <dbReference type="ChEBI" id="CHEBI:30616"/>
    </ligand>
</feature>
<dbReference type="Gene3D" id="3.40.50.620">
    <property type="entry name" value="HUPs"/>
    <property type="match status" value="1"/>
</dbReference>
<feature type="binding site" evidence="3">
    <location>
        <begin position="175"/>
        <end position="176"/>
    </location>
    <ligand>
        <name>ATP</name>
        <dbReference type="ChEBI" id="CHEBI:30616"/>
    </ligand>
</feature>
<sequence length="366" mass="41733">MTITGIIAEFNPFHYGHRYLLEQLSGLKIIAMSGNFTQRGEPAIVDKWLRAQMALENGADIVVELPFLVSVQSADYFAKGALSILNQLGIEELAFGTEENSDYHKLLDDYRNKQEEMEQFIKQQPHLKSYPEKSQAMWQQLSGISFSGQTPNHILALSYIKGLAPYDIQLKPIKRIGAGFHSLDKTASIVSATAIRQHLKDQNFLKKATPSWETLLKAPTVSWDNYFQFLKYNILSHHGLTEIYQVNEEMASRIKTAITSVENIDELIAQVATKRYTKARVRRLLTYILVNVKDSPLPEKIHVLGFSQKGQRYLSQLENKEKLVTRIGKEAWDKTTQKADAIYQMGNEEIQPQTYGRIPIMNKPKS</sequence>
<evidence type="ECO:0000313" key="5">
    <source>
        <dbReference type="Proteomes" id="UP000653045"/>
    </source>
</evidence>
<evidence type="ECO:0000256" key="1">
    <source>
        <dbReference type="ARBA" id="ARBA00022598"/>
    </source>
</evidence>
<keyword evidence="3" id="KW-0547">Nucleotide-binding</keyword>
<keyword evidence="1 3" id="KW-0436">Ligase</keyword>
<reference evidence="4 5" key="1">
    <citation type="journal article" date="2021" name="Int. J. Syst. Evol. Microbiol.">
        <title>Streptococcus vicugnae sp. nov., isolated from faeces of alpacas (Vicugna pacos) and cattle (Bos taurus), Streptococcus zalophi sp. nov., and Streptococcus pacificus sp. nov., isolated from respiratory tract of California sea lions (Zalophus californianus).</title>
        <authorList>
            <person name="Volokhov D.V."/>
            <person name="Zagorodnyaya T.A."/>
            <person name="Shen Z."/>
            <person name="Blom J."/>
            <person name="Furtak V.A."/>
            <person name="Eisenberg T."/>
            <person name="Fan P."/>
            <person name="Jeong K.C."/>
            <person name="Gao Y."/>
            <person name="Zhang S."/>
            <person name="Amselle M."/>
        </authorList>
    </citation>
    <scope>NUCLEOTIDE SEQUENCE [LARGE SCALE GENOMIC DNA]</scope>
    <source>
        <strain evidence="4 5">CSL7591</strain>
    </source>
</reference>
<evidence type="ECO:0000256" key="3">
    <source>
        <dbReference type="HAMAP-Rule" id="MF_01539"/>
    </source>
</evidence>
<feature type="binding site" evidence="3">
    <location>
        <position position="152"/>
    </location>
    <ligand>
        <name>ATP</name>
        <dbReference type="ChEBI" id="CHEBI:30616"/>
    </ligand>
</feature>
<dbReference type="EMBL" id="JAENBO010000006">
    <property type="protein sequence ID" value="MBJ8326434.1"/>
    <property type="molecule type" value="Genomic_DNA"/>
</dbReference>
<dbReference type="HAMAP" id="MF_01539">
    <property type="entry name" value="TmcAL"/>
    <property type="match status" value="1"/>
</dbReference>
<dbReference type="EC" id="6.3.4.-" evidence="3"/>
<keyword evidence="2 3" id="KW-0819">tRNA processing</keyword>
<keyword evidence="3" id="KW-0067">ATP-binding</keyword>
<evidence type="ECO:0000256" key="2">
    <source>
        <dbReference type="ARBA" id="ARBA00022694"/>
    </source>
</evidence>
<dbReference type="Proteomes" id="UP000653045">
    <property type="component" value="Unassembled WGS sequence"/>
</dbReference>
<comment type="function">
    <text evidence="3">Catalyzes the formation of N(4)-acetylcytidine (ac(4)C) at the wobble position of elongator tRNA(Met), using acetate and ATP as substrates. First activates an acetate ion to form acetyladenylate (Ac-AMP) and then transfers the acetyl group to tRNA to form ac(4)C34.</text>
</comment>
<comment type="catalytic activity">
    <reaction evidence="3">
        <text>cytidine(34) in elongator tRNA(Met) + acetate + ATP = N(4)-acetylcytidine(34) in elongator tRNA(Met) + AMP + diphosphate</text>
        <dbReference type="Rhea" id="RHEA:58144"/>
        <dbReference type="Rhea" id="RHEA-COMP:10693"/>
        <dbReference type="Rhea" id="RHEA-COMP:10694"/>
        <dbReference type="ChEBI" id="CHEBI:30089"/>
        <dbReference type="ChEBI" id="CHEBI:30616"/>
        <dbReference type="ChEBI" id="CHEBI:33019"/>
        <dbReference type="ChEBI" id="CHEBI:74900"/>
        <dbReference type="ChEBI" id="CHEBI:82748"/>
        <dbReference type="ChEBI" id="CHEBI:456215"/>
    </reaction>
</comment>
<keyword evidence="5" id="KW-1185">Reference proteome</keyword>
<evidence type="ECO:0000313" key="4">
    <source>
        <dbReference type="EMBL" id="MBJ8326434.1"/>
    </source>
</evidence>
<dbReference type="Pfam" id="PF05636">
    <property type="entry name" value="HIGH_NTase1"/>
    <property type="match status" value="1"/>
</dbReference>
<comment type="caution">
    <text evidence="4">The sequence shown here is derived from an EMBL/GenBank/DDBJ whole genome shotgun (WGS) entry which is preliminary data.</text>
</comment>
<dbReference type="RefSeq" id="WP_199576071.1">
    <property type="nucleotide sequence ID" value="NZ_JAENBO010000006.1"/>
</dbReference>
<feature type="binding site" evidence="3">
    <location>
        <position position="96"/>
    </location>
    <ligand>
        <name>ATP</name>
        <dbReference type="ChEBI" id="CHEBI:30616"/>
    </ligand>
</feature>
<dbReference type="InterPro" id="IPR014729">
    <property type="entry name" value="Rossmann-like_a/b/a_fold"/>
</dbReference>
<comment type="similarity">
    <text evidence="3">Belongs to the TmcAL family.</text>
</comment>
<gene>
    <name evidence="3" type="primary">tmcAL</name>
    <name evidence="4" type="ORF">JHK62_07085</name>
</gene>
<accession>A0ABS0ZK91</accession>
<keyword evidence="3" id="KW-0963">Cytoplasm</keyword>
<name>A0ABS0ZK91_9STRE</name>
<proteinExistence type="inferred from homology"/>
<dbReference type="NCBIfam" id="NF010191">
    <property type="entry name" value="PRK13670.1"/>
    <property type="match status" value="1"/>
</dbReference>
<comment type="subcellular location">
    <subcellularLocation>
        <location evidence="3">Cytoplasm</location>
    </subcellularLocation>
</comment>